<dbReference type="EMBL" id="DSUJ01000008">
    <property type="protein sequence ID" value="HFI90985.1"/>
    <property type="molecule type" value="Genomic_DNA"/>
</dbReference>
<keyword evidence="1" id="KW-0812">Transmembrane</keyword>
<feature type="transmembrane region" description="Helical" evidence="1">
    <location>
        <begin position="12"/>
        <end position="32"/>
    </location>
</feature>
<proteinExistence type="predicted"/>
<name>A0A7V2ZJC6_9BACT</name>
<feature type="transmembrane region" description="Helical" evidence="1">
    <location>
        <begin position="52"/>
        <end position="71"/>
    </location>
</feature>
<protein>
    <submittedName>
        <fullName evidence="2">Uncharacterized protein</fullName>
    </submittedName>
</protein>
<evidence type="ECO:0000313" key="2">
    <source>
        <dbReference type="EMBL" id="HFI90985.1"/>
    </source>
</evidence>
<reference evidence="2" key="1">
    <citation type="journal article" date="2020" name="mSystems">
        <title>Genome- and Community-Level Interaction Insights into Carbon Utilization and Element Cycling Functions of Hydrothermarchaeota in Hydrothermal Sediment.</title>
        <authorList>
            <person name="Zhou Z."/>
            <person name="Liu Y."/>
            <person name="Xu W."/>
            <person name="Pan J."/>
            <person name="Luo Z.H."/>
            <person name="Li M."/>
        </authorList>
    </citation>
    <scope>NUCLEOTIDE SEQUENCE [LARGE SCALE GENOMIC DNA]</scope>
    <source>
        <strain evidence="2">SpSt-479</strain>
    </source>
</reference>
<gene>
    <name evidence="2" type="ORF">ENS31_05550</name>
</gene>
<dbReference type="AlphaFoldDB" id="A0A7V2ZJC6"/>
<evidence type="ECO:0000256" key="1">
    <source>
        <dbReference type="SAM" id="Phobius"/>
    </source>
</evidence>
<organism evidence="2">
    <name type="scientific">Ignavibacterium album</name>
    <dbReference type="NCBI Taxonomy" id="591197"/>
    <lineage>
        <taxon>Bacteria</taxon>
        <taxon>Pseudomonadati</taxon>
        <taxon>Ignavibacteriota</taxon>
        <taxon>Ignavibacteria</taxon>
        <taxon>Ignavibacteriales</taxon>
        <taxon>Ignavibacteriaceae</taxon>
        <taxon>Ignavibacterium</taxon>
    </lineage>
</organism>
<sequence>MILQSFFQTWLPFIYLYVIGGIFFFSGMYIIIKSGSLNPQKRHHKFWIRFLFGGYFFFLIIHAFLIISALYL</sequence>
<keyword evidence="1" id="KW-1133">Transmembrane helix</keyword>
<accession>A0A7V2ZJC6</accession>
<comment type="caution">
    <text evidence="2">The sequence shown here is derived from an EMBL/GenBank/DDBJ whole genome shotgun (WGS) entry which is preliminary data.</text>
</comment>
<keyword evidence="1" id="KW-0472">Membrane</keyword>